<dbReference type="RefSeq" id="WP_245809270.1">
    <property type="nucleotide sequence ID" value="NZ_LT828541.1"/>
</dbReference>
<evidence type="ECO:0000313" key="4">
    <source>
        <dbReference type="Proteomes" id="UP000191931"/>
    </source>
</evidence>
<dbReference type="InterPro" id="IPR031304">
    <property type="entry name" value="SLT_2"/>
</dbReference>
<dbReference type="STRING" id="1246637.MTBBW1_340036"/>
<sequence>MGKNINTHNCRLLIPRFLMITIMTITLFIAPFDGVYCKKALAEDTDFNDLKNRLAKDGFDIQTINSIYDKPSVLFETKGVSLFFVHSEGKLDYDQFLSKKSINSAKQYLKSHAGDLENAQKIYGVDKTIITAIILVETRLGTYIGNRKVINTLSTMAALSDPAKREILWRSLPDDRKMEKSAFEKKADKKSAWAYEELKALLRFTSKEGVDPVSIKGSYAGAMGISQFMPSNVLTLAKDGNGDGKIDLFTHADAIHSIANYLKNYGWEPSINRQKAHKVLYQYNHSNFYVDTLLKISDRLKD</sequence>
<accession>A0A1W1HG78</accession>
<dbReference type="CDD" id="cd13399">
    <property type="entry name" value="Slt35-like"/>
    <property type="match status" value="1"/>
</dbReference>
<feature type="domain" description="Transglycosylase SLT" evidence="2">
    <location>
        <begin position="45"/>
        <end position="270"/>
    </location>
</feature>
<evidence type="ECO:0000256" key="1">
    <source>
        <dbReference type="SAM" id="Phobius"/>
    </source>
</evidence>
<keyword evidence="1" id="KW-0472">Membrane</keyword>
<reference evidence="3 4" key="1">
    <citation type="submission" date="2017-03" db="EMBL/GenBank/DDBJ databases">
        <authorList>
            <person name="Afonso C.L."/>
            <person name="Miller P.J."/>
            <person name="Scott M.A."/>
            <person name="Spackman E."/>
            <person name="Goraichik I."/>
            <person name="Dimitrov K.M."/>
            <person name="Suarez D.L."/>
            <person name="Swayne D.E."/>
        </authorList>
    </citation>
    <scope>NUCLEOTIDE SEQUENCE [LARGE SCALE GENOMIC DNA]</scope>
    <source>
        <strain evidence="3">PRJEB14757</strain>
    </source>
</reference>
<dbReference type="EMBL" id="FWEV01000268">
    <property type="protein sequence ID" value="SLM31484.1"/>
    <property type="molecule type" value="Genomic_DNA"/>
</dbReference>
<dbReference type="InterPro" id="IPR023346">
    <property type="entry name" value="Lysozyme-like_dom_sf"/>
</dbReference>
<dbReference type="Gene3D" id="1.10.8.350">
    <property type="entry name" value="Bacterial muramidase"/>
    <property type="match status" value="1"/>
</dbReference>
<dbReference type="Pfam" id="PF13406">
    <property type="entry name" value="SLT_2"/>
    <property type="match status" value="1"/>
</dbReference>
<keyword evidence="3" id="KW-0378">Hydrolase</keyword>
<organism evidence="3 4">
    <name type="scientific">Desulfamplus magnetovallimortis</name>
    <dbReference type="NCBI Taxonomy" id="1246637"/>
    <lineage>
        <taxon>Bacteria</taxon>
        <taxon>Pseudomonadati</taxon>
        <taxon>Thermodesulfobacteriota</taxon>
        <taxon>Desulfobacteria</taxon>
        <taxon>Desulfobacterales</taxon>
        <taxon>Desulfobacteraceae</taxon>
        <taxon>Desulfamplus</taxon>
    </lineage>
</organism>
<proteinExistence type="predicted"/>
<dbReference type="EC" id="3.2.1.-" evidence="3"/>
<dbReference type="GO" id="GO:0016798">
    <property type="term" value="F:hydrolase activity, acting on glycosyl bonds"/>
    <property type="evidence" value="ECO:0007669"/>
    <property type="project" value="UniProtKB-KW"/>
</dbReference>
<protein>
    <submittedName>
        <fullName evidence="3">MltB</fullName>
        <ecNumber evidence="3">3.2.1.-</ecNumber>
    </submittedName>
</protein>
<dbReference type="SUPFAM" id="SSF53955">
    <property type="entry name" value="Lysozyme-like"/>
    <property type="match status" value="1"/>
</dbReference>
<dbReference type="InterPro" id="IPR043426">
    <property type="entry name" value="MltB-like"/>
</dbReference>
<keyword evidence="1" id="KW-0812">Transmembrane</keyword>
<keyword evidence="4" id="KW-1185">Reference proteome</keyword>
<dbReference type="PANTHER" id="PTHR30163:SF9">
    <property type="entry name" value="MEMBRANE-BOUND LYTIC MUREIN TRANSGLYCOSYLASE B"/>
    <property type="match status" value="1"/>
</dbReference>
<dbReference type="GO" id="GO:0008933">
    <property type="term" value="F:peptidoglycan lytic transglycosylase activity"/>
    <property type="evidence" value="ECO:0007669"/>
    <property type="project" value="TreeGrafter"/>
</dbReference>
<dbReference type="PANTHER" id="PTHR30163">
    <property type="entry name" value="MEMBRANE-BOUND LYTIC MUREIN TRANSGLYCOSYLASE B"/>
    <property type="match status" value="1"/>
</dbReference>
<dbReference type="GO" id="GO:0009253">
    <property type="term" value="P:peptidoglycan catabolic process"/>
    <property type="evidence" value="ECO:0007669"/>
    <property type="project" value="TreeGrafter"/>
</dbReference>
<evidence type="ECO:0000259" key="2">
    <source>
        <dbReference type="Pfam" id="PF13406"/>
    </source>
</evidence>
<keyword evidence="3" id="KW-0326">Glycosidase</keyword>
<dbReference type="AlphaFoldDB" id="A0A1W1HG78"/>
<evidence type="ECO:0000313" key="3">
    <source>
        <dbReference type="EMBL" id="SLM31484.1"/>
    </source>
</evidence>
<feature type="transmembrane region" description="Helical" evidence="1">
    <location>
        <begin position="12"/>
        <end position="32"/>
    </location>
</feature>
<dbReference type="Proteomes" id="UP000191931">
    <property type="component" value="Unassembled WGS sequence"/>
</dbReference>
<name>A0A1W1HG78_9BACT</name>
<keyword evidence="1" id="KW-1133">Transmembrane helix</keyword>
<gene>
    <name evidence="3" type="primary">mltB</name>
    <name evidence="3" type="ORF">MTBBW1_340036</name>
</gene>